<reference evidence="3 4" key="1">
    <citation type="submission" date="2019-01" db="EMBL/GenBank/DDBJ databases">
        <title>Chengkuizengella sp. nov., isolated from deep-sea sediment of East Pacific Ocean.</title>
        <authorList>
            <person name="Yang J."/>
            <person name="Lai Q."/>
            <person name="Shao Z."/>
        </authorList>
    </citation>
    <scope>NUCLEOTIDE SEQUENCE [LARGE SCALE GENOMIC DNA]</scope>
    <source>
        <strain evidence="3 4">YPA3-1-1</strain>
    </source>
</reference>
<feature type="domain" description="Prophage endopeptidase tail N-terminal" evidence="2">
    <location>
        <begin position="7"/>
        <end position="86"/>
    </location>
</feature>
<comment type="caution">
    <text evidence="3">The sequence shown here is derived from an EMBL/GenBank/DDBJ whole genome shotgun (WGS) entry which is preliminary data.</text>
</comment>
<sequence length="799" mass="89839">MDSDENLIVLDRQETPLGYLTKAKNVEIRERLNEESLLSFEIRFEDDETNYLEHEGYVICEGQQYVIKNIEPSSNQSTRYLVQCTHVYIEMLDEYIDRIIELIPGTCQEVAEEILQDSEFTLSLVDVNGSKDVEISEMSILKALQMIREKWDCDLWFNNRNVFLGNKGINKGVEIRYGKNLKSLRSPSSSNDVITRLYLYGQDGLTIEGVNNGEKYIDSPNIGLYRKPKIASIKFNDITDPEELLIEGEKHLRKNDTIQLSYQVDFIELTKQGYEGDGIELGDEVTLTHLPLNLQTIGARVVEYVRYPYESKLGYVTLSSFVESTIDDFVKMKKRQGDFETYSEKRDVEYSETKQKVDNGEIYVVDKYGQVVVNEDGVDVSEIAGYGIVSGGTISIENFNDGSPIYTTIAATNNDLLANDTLTLTDASHFPTSASKGEFVIHLPGEDVYIEGEDRPADWGWIGRLIENLYLTWTGKSGNTLTGVQIWQPLIFGGDDVIVSRINSGLPVSEWIAPVGDVVVSPMTVIMPNGVKHNLQEKRFENQDLGAGITDIDGWEFRYLYVDNEGEIQYYSAGTSGGGQEYPPDPPDNHCVRIGYLLIGYGTQDPDGDINTEKDFSTVKPNFKQRIYHDNRYRDERLVRANKNDIALGGTPYGSETISLSVTGKEYETYYLQLGKGKRSASISITRTDGTEYDAYTYGASLVVGRKSANNADGLGRSVWGTYVDSSGNAGQVTGRREGVYGAYILDPKVFGKSYTYLYDTDLMPHPDEPEVIALKLTFYNRSSSVTEDCDLKVTWHAL</sequence>
<dbReference type="RefSeq" id="WP_160648058.1">
    <property type="nucleotide sequence ID" value="NZ_SIJB01000069.1"/>
</dbReference>
<dbReference type="AlphaFoldDB" id="A0A6N9Q8L5"/>
<dbReference type="InterPro" id="IPR044051">
    <property type="entry name" value="Prophage_tail_N"/>
</dbReference>
<dbReference type="InterPro" id="IPR010572">
    <property type="entry name" value="Tail_dom"/>
</dbReference>
<dbReference type="Pfam" id="PF18994">
    <property type="entry name" value="Prophage_tailD1"/>
    <property type="match status" value="1"/>
</dbReference>
<accession>A0A6N9Q8L5</accession>
<proteinExistence type="predicted"/>
<name>A0A6N9Q8L5_9BACL</name>
<evidence type="ECO:0000259" key="1">
    <source>
        <dbReference type="Pfam" id="PF06605"/>
    </source>
</evidence>
<evidence type="ECO:0008006" key="5">
    <source>
        <dbReference type="Google" id="ProtNLM"/>
    </source>
</evidence>
<dbReference type="OrthoDB" id="2548468at2"/>
<dbReference type="InterPro" id="IPR007119">
    <property type="entry name" value="Phage_tail_spike_N"/>
</dbReference>
<evidence type="ECO:0000259" key="2">
    <source>
        <dbReference type="Pfam" id="PF18994"/>
    </source>
</evidence>
<dbReference type="EMBL" id="SIJB01000069">
    <property type="protein sequence ID" value="NBI31236.1"/>
    <property type="molecule type" value="Genomic_DNA"/>
</dbReference>
<evidence type="ECO:0000313" key="4">
    <source>
        <dbReference type="Proteomes" id="UP000448943"/>
    </source>
</evidence>
<feature type="domain" description="Tail spike" evidence="1">
    <location>
        <begin position="106"/>
        <end position="324"/>
    </location>
</feature>
<dbReference type="Proteomes" id="UP000448943">
    <property type="component" value="Unassembled WGS sequence"/>
</dbReference>
<protein>
    <recommendedName>
        <fullName evidence="5">Phage minor structural protein, N-terminal region</fullName>
    </recommendedName>
</protein>
<dbReference type="Pfam" id="PF06605">
    <property type="entry name" value="Prophage_tail"/>
    <property type="match status" value="1"/>
</dbReference>
<keyword evidence="4" id="KW-1185">Reference proteome</keyword>
<dbReference type="NCBIfam" id="TIGR01665">
    <property type="entry name" value="put_anti_recept"/>
    <property type="match status" value="1"/>
</dbReference>
<organism evidence="3 4">
    <name type="scientific">Chengkuizengella marina</name>
    <dbReference type="NCBI Taxonomy" id="2507566"/>
    <lineage>
        <taxon>Bacteria</taxon>
        <taxon>Bacillati</taxon>
        <taxon>Bacillota</taxon>
        <taxon>Bacilli</taxon>
        <taxon>Bacillales</taxon>
        <taxon>Paenibacillaceae</taxon>
        <taxon>Chengkuizengella</taxon>
    </lineage>
</organism>
<gene>
    <name evidence="3" type="ORF">ERL59_20115</name>
</gene>
<dbReference type="Gene3D" id="6.20.110.10">
    <property type="match status" value="1"/>
</dbReference>
<evidence type="ECO:0000313" key="3">
    <source>
        <dbReference type="EMBL" id="NBI31236.1"/>
    </source>
</evidence>